<dbReference type="InterPro" id="IPR011429">
    <property type="entry name" value="Cyt_c_Planctomycete-type"/>
</dbReference>
<name>A0A366H815_9BACT</name>
<sequence length="159" mass="16916">MTKPRSLTGIAVLAMLGLAPSCVSTWMQNAAESETAPGDYSALENAQFPGSSERVSFSRHVKPILKLKCLPCHTSEVIATAYRLDTKKAAFASGPAGSRIVPGDPKKSLLLNVAGVHRNIAVMPPVGNRLTEAESRLLTRWIKEGASWPEGTAGHLQAP</sequence>
<dbReference type="GO" id="GO:0020037">
    <property type="term" value="F:heme binding"/>
    <property type="evidence" value="ECO:0007669"/>
    <property type="project" value="InterPro"/>
</dbReference>
<dbReference type="GO" id="GO:0009055">
    <property type="term" value="F:electron transfer activity"/>
    <property type="evidence" value="ECO:0007669"/>
    <property type="project" value="InterPro"/>
</dbReference>
<dbReference type="PANTHER" id="PTHR35889">
    <property type="entry name" value="CYCLOINULO-OLIGOSACCHARIDE FRUCTANOTRANSFERASE-RELATED"/>
    <property type="match status" value="1"/>
</dbReference>
<evidence type="ECO:0000313" key="3">
    <source>
        <dbReference type="EMBL" id="RBP38185.1"/>
    </source>
</evidence>
<feature type="signal peptide" evidence="1">
    <location>
        <begin position="1"/>
        <end position="30"/>
    </location>
</feature>
<keyword evidence="4" id="KW-1185">Reference proteome</keyword>
<proteinExistence type="predicted"/>
<evidence type="ECO:0000313" key="4">
    <source>
        <dbReference type="Proteomes" id="UP000253426"/>
    </source>
</evidence>
<evidence type="ECO:0000256" key="1">
    <source>
        <dbReference type="SAM" id="SignalP"/>
    </source>
</evidence>
<dbReference type="EMBL" id="QNRR01000012">
    <property type="protein sequence ID" value="RBP38185.1"/>
    <property type="molecule type" value="Genomic_DNA"/>
</dbReference>
<dbReference type="PANTHER" id="PTHR35889:SF3">
    <property type="entry name" value="F-BOX DOMAIN-CONTAINING PROTEIN"/>
    <property type="match status" value="1"/>
</dbReference>
<feature type="domain" description="Cytochrome C Planctomycete-type" evidence="2">
    <location>
        <begin position="69"/>
        <end position="125"/>
    </location>
</feature>
<dbReference type="AlphaFoldDB" id="A0A366H815"/>
<dbReference type="RefSeq" id="WP_170157426.1">
    <property type="nucleotide sequence ID" value="NZ_QNRR01000012.1"/>
</dbReference>
<dbReference type="Proteomes" id="UP000253426">
    <property type="component" value="Unassembled WGS sequence"/>
</dbReference>
<protein>
    <submittedName>
        <fullName evidence="3">Cytochrome c</fullName>
    </submittedName>
</protein>
<dbReference type="SUPFAM" id="SSF46626">
    <property type="entry name" value="Cytochrome c"/>
    <property type="match status" value="1"/>
</dbReference>
<feature type="chain" id="PRO_5017074267" evidence="1">
    <location>
        <begin position="31"/>
        <end position="159"/>
    </location>
</feature>
<gene>
    <name evidence="3" type="ORF">DES53_112183</name>
</gene>
<keyword evidence="1" id="KW-0732">Signal</keyword>
<reference evidence="3 4" key="1">
    <citation type="submission" date="2018-06" db="EMBL/GenBank/DDBJ databases">
        <title>Genomic Encyclopedia of Type Strains, Phase IV (KMG-IV): sequencing the most valuable type-strain genomes for metagenomic binning, comparative biology and taxonomic classification.</title>
        <authorList>
            <person name="Goeker M."/>
        </authorList>
    </citation>
    <scope>NUCLEOTIDE SEQUENCE [LARGE SCALE GENOMIC DNA]</scope>
    <source>
        <strain evidence="3 4">DSM 25532</strain>
    </source>
</reference>
<accession>A0A366H815</accession>
<organism evidence="3 4">
    <name type="scientific">Roseimicrobium gellanilyticum</name>
    <dbReference type="NCBI Taxonomy" id="748857"/>
    <lineage>
        <taxon>Bacteria</taxon>
        <taxon>Pseudomonadati</taxon>
        <taxon>Verrucomicrobiota</taxon>
        <taxon>Verrucomicrobiia</taxon>
        <taxon>Verrucomicrobiales</taxon>
        <taxon>Verrucomicrobiaceae</taxon>
        <taxon>Roseimicrobium</taxon>
    </lineage>
</organism>
<dbReference type="InterPro" id="IPR036909">
    <property type="entry name" value="Cyt_c-like_dom_sf"/>
</dbReference>
<dbReference type="Pfam" id="PF07635">
    <property type="entry name" value="PSCyt1"/>
    <property type="match status" value="1"/>
</dbReference>
<evidence type="ECO:0000259" key="2">
    <source>
        <dbReference type="Pfam" id="PF07635"/>
    </source>
</evidence>
<comment type="caution">
    <text evidence="3">The sequence shown here is derived from an EMBL/GenBank/DDBJ whole genome shotgun (WGS) entry which is preliminary data.</text>
</comment>